<keyword evidence="2" id="KW-0227">DNA damage</keyword>
<dbReference type="InterPro" id="IPR002099">
    <property type="entry name" value="MutL/Mlh/PMS"/>
</dbReference>
<sequence length="854" mass="95182">MECGIRPIGKGVVHNLCAGQVVIDLCTAVKELVENSLDSGASTIEVRLGNYGLDFIQIQDNGVGIEPADYENIALKHFTSKLSSFEDLESVTTFGFRGEALSSLCALADVYITTATKSQAPKATRIEFSRNGKLVKQCTVSAQKGTSIDVQKLFYPLPVRRKEFERNCKKEYAKTLGLLQSYAVICEKVKLSVYHQASKGKKHAQISTQGKNSMRENIANVFGSKILSSLIPLDLKLQVQDKQTLPSSSHQHKEMINQAIKITGFISKPIYGEGRGSNDRQMYFINSRLCSLPKISRTFNDVYRLYNQNQSPFVVANINLATTKYDVNVSPDKRTIFLHEEDSLCENLREKLTAFFDRCGMTVPKSQVAVMPVEYPTSLPSSAIKSLTHPHSFDQSPQNRESQPTSMSLSDQEPGCKSQLEVPDGESCHKGNLTIVEGAKESTVAGEVVSSQTNNIEHDISKISKRPLDQHISESLRITKHLRLTTSSENENNTSPPMPDGLSSQDPPQYIRTSRLSIISRPTAVALSKQFVLSQIQNPTCMSETESTTQETEVTENLPSGYDNEYEAYHVTNERQQQDPRVNLEPISEETSIDSQAGNITTHGGYGFIAKKTKEPQEKKSRSTTYSTISSSNQNDTFDLTINLSVTIDMIANLSKCLDASIDLNSTVSGELLDGHLNESSEIAEQRLSMAFNLGFIIASLSKDKRHGADDLFIIDQHASDEKYNFERIQSELQVKSQPLVRPVPLQLSAIQELLVTENIELIRKNGFQLLITETEPVGRKFKLYAQPMADLEELLHLIEEHPGQNVKCSKWRSYCAMRACRSSIMIGDPLPKNAMQKVVQHLGHLDKPWVRSF</sequence>
<dbReference type="STRING" id="1198029.A0A1U7LWH3"/>
<feature type="domain" description="MutL C-terminal dimerisation" evidence="5">
    <location>
        <begin position="691"/>
        <end position="831"/>
    </location>
</feature>
<dbReference type="OMA" id="SFNNVQY"/>
<dbReference type="SMART" id="SM01340">
    <property type="entry name" value="DNA_mis_repair"/>
    <property type="match status" value="1"/>
</dbReference>
<dbReference type="InterPro" id="IPR037198">
    <property type="entry name" value="MutL_C_sf"/>
</dbReference>
<dbReference type="InterPro" id="IPR042121">
    <property type="entry name" value="MutL_C_regsub"/>
</dbReference>
<dbReference type="SUPFAM" id="SSF55874">
    <property type="entry name" value="ATPase domain of HSP90 chaperone/DNA topoisomerase II/histidine kinase"/>
    <property type="match status" value="1"/>
</dbReference>
<dbReference type="AlphaFoldDB" id="A0A1U7LWH3"/>
<dbReference type="Pfam" id="PF08676">
    <property type="entry name" value="MutL_C"/>
    <property type="match status" value="1"/>
</dbReference>
<dbReference type="FunFam" id="3.30.565.10:FF:000014">
    <property type="entry name" value="Mismatch repair endonuclease pms1, putative"/>
    <property type="match status" value="1"/>
</dbReference>
<dbReference type="NCBIfam" id="TIGR00585">
    <property type="entry name" value="mutl"/>
    <property type="match status" value="1"/>
</dbReference>
<dbReference type="GO" id="GO:0005524">
    <property type="term" value="F:ATP binding"/>
    <property type="evidence" value="ECO:0007669"/>
    <property type="project" value="InterPro"/>
</dbReference>
<feature type="region of interest" description="Disordered" evidence="4">
    <location>
        <begin position="483"/>
        <end position="508"/>
    </location>
</feature>
<feature type="compositionally biased region" description="Polar residues" evidence="4">
    <location>
        <begin position="393"/>
        <end position="411"/>
    </location>
</feature>
<dbReference type="CDD" id="cd16926">
    <property type="entry name" value="HATPase_MutL-MLH-PMS-like"/>
    <property type="match status" value="1"/>
</dbReference>
<evidence type="ECO:0000259" key="6">
    <source>
        <dbReference type="SMART" id="SM01340"/>
    </source>
</evidence>
<evidence type="ECO:0000256" key="1">
    <source>
        <dbReference type="ARBA" id="ARBA00006082"/>
    </source>
</evidence>
<feature type="domain" description="DNA mismatch repair protein S5" evidence="6">
    <location>
        <begin position="218"/>
        <end position="357"/>
    </location>
</feature>
<dbReference type="GO" id="GO:0030983">
    <property type="term" value="F:mismatched DNA binding"/>
    <property type="evidence" value="ECO:0007669"/>
    <property type="project" value="InterPro"/>
</dbReference>
<dbReference type="PANTHER" id="PTHR10073">
    <property type="entry name" value="DNA MISMATCH REPAIR PROTEIN MLH, PMS, MUTL"/>
    <property type="match status" value="1"/>
</dbReference>
<dbReference type="PROSITE" id="PS00058">
    <property type="entry name" value="DNA_MISMATCH_REPAIR_1"/>
    <property type="match status" value="1"/>
</dbReference>
<gene>
    <name evidence="7" type="ORF">NEOLI_000041</name>
</gene>
<evidence type="ECO:0000256" key="2">
    <source>
        <dbReference type="ARBA" id="ARBA00022763"/>
    </source>
</evidence>
<dbReference type="Gene3D" id="3.30.565.10">
    <property type="entry name" value="Histidine kinase-like ATPase, C-terminal domain"/>
    <property type="match status" value="1"/>
</dbReference>
<evidence type="ECO:0000313" key="7">
    <source>
        <dbReference type="EMBL" id="OLL27026.1"/>
    </source>
</evidence>
<dbReference type="InterPro" id="IPR042120">
    <property type="entry name" value="MutL_C_dimsub"/>
</dbReference>
<dbReference type="InterPro" id="IPR014721">
    <property type="entry name" value="Ribsml_uS5_D2-typ_fold_subgr"/>
</dbReference>
<dbReference type="Gene3D" id="3.30.1540.20">
    <property type="entry name" value="MutL, C-terminal domain, dimerisation subdomain"/>
    <property type="match status" value="1"/>
</dbReference>
<dbReference type="Proteomes" id="UP000186594">
    <property type="component" value="Unassembled WGS sequence"/>
</dbReference>
<dbReference type="Pfam" id="PF13589">
    <property type="entry name" value="HATPase_c_3"/>
    <property type="match status" value="1"/>
</dbReference>
<accession>A0A1U7LWH3</accession>
<dbReference type="InterPro" id="IPR036890">
    <property type="entry name" value="HATPase_C_sf"/>
</dbReference>
<evidence type="ECO:0000313" key="8">
    <source>
        <dbReference type="Proteomes" id="UP000186594"/>
    </source>
</evidence>
<keyword evidence="8" id="KW-1185">Reference proteome</keyword>
<dbReference type="GO" id="GO:0140664">
    <property type="term" value="F:ATP-dependent DNA damage sensor activity"/>
    <property type="evidence" value="ECO:0007669"/>
    <property type="project" value="InterPro"/>
</dbReference>
<evidence type="ECO:0000256" key="3">
    <source>
        <dbReference type="ARBA" id="ARBA00070941"/>
    </source>
</evidence>
<comment type="caution">
    <text evidence="7">The sequence shown here is derived from an EMBL/GenBank/DDBJ whole genome shotgun (WGS) entry which is preliminary data.</text>
</comment>
<dbReference type="SUPFAM" id="SSF118116">
    <property type="entry name" value="DNA mismatch repair protein MutL"/>
    <property type="match status" value="1"/>
</dbReference>
<dbReference type="OrthoDB" id="10263226at2759"/>
<dbReference type="PANTHER" id="PTHR10073:SF52">
    <property type="entry name" value="MISMATCH REPAIR ENDONUCLEASE PMS2"/>
    <property type="match status" value="1"/>
</dbReference>
<name>A0A1U7LWH3_NEOID</name>
<dbReference type="InterPro" id="IPR038973">
    <property type="entry name" value="MutL/Mlh/Pms-like"/>
</dbReference>
<dbReference type="GO" id="GO:0032389">
    <property type="term" value="C:MutLalpha complex"/>
    <property type="evidence" value="ECO:0007669"/>
    <property type="project" value="TreeGrafter"/>
</dbReference>
<evidence type="ECO:0000259" key="5">
    <source>
        <dbReference type="SMART" id="SM00853"/>
    </source>
</evidence>
<dbReference type="InterPro" id="IPR013507">
    <property type="entry name" value="DNA_mismatch_S5_2-like"/>
</dbReference>
<proteinExistence type="inferred from homology"/>
<dbReference type="Gene3D" id="3.30.1370.100">
    <property type="entry name" value="MutL, C-terminal domain, regulatory subdomain"/>
    <property type="match status" value="1"/>
</dbReference>
<dbReference type="GO" id="GO:0000710">
    <property type="term" value="P:meiotic mismatch repair"/>
    <property type="evidence" value="ECO:0007669"/>
    <property type="project" value="UniProtKB-ARBA"/>
</dbReference>
<dbReference type="CDD" id="cd03484">
    <property type="entry name" value="MutL_Trans_hPMS_2_like"/>
    <property type="match status" value="1"/>
</dbReference>
<evidence type="ECO:0000256" key="4">
    <source>
        <dbReference type="SAM" id="MobiDB-lite"/>
    </source>
</evidence>
<organism evidence="7 8">
    <name type="scientific">Neolecta irregularis (strain DAH-3)</name>
    <dbReference type="NCBI Taxonomy" id="1198029"/>
    <lineage>
        <taxon>Eukaryota</taxon>
        <taxon>Fungi</taxon>
        <taxon>Dikarya</taxon>
        <taxon>Ascomycota</taxon>
        <taxon>Taphrinomycotina</taxon>
        <taxon>Neolectales</taxon>
        <taxon>Neolectaceae</taxon>
        <taxon>Neolecta</taxon>
    </lineage>
</organism>
<feature type="region of interest" description="Disordered" evidence="4">
    <location>
        <begin position="384"/>
        <end position="429"/>
    </location>
</feature>
<comment type="similarity">
    <text evidence="1">Belongs to the DNA mismatch repair MutL/HexB family.</text>
</comment>
<dbReference type="InterPro" id="IPR020568">
    <property type="entry name" value="Ribosomal_Su5_D2-typ_SF"/>
</dbReference>
<feature type="compositionally biased region" description="Polar residues" evidence="4">
    <location>
        <begin position="484"/>
        <end position="495"/>
    </location>
</feature>
<dbReference type="FunFam" id="3.30.1370.100:FF:000001">
    <property type="entry name" value="Mismatch repair endonuclease pms1, putative"/>
    <property type="match status" value="1"/>
</dbReference>
<dbReference type="Gene3D" id="3.30.230.10">
    <property type="match status" value="1"/>
</dbReference>
<dbReference type="SMART" id="SM00853">
    <property type="entry name" value="MutL_C"/>
    <property type="match status" value="1"/>
</dbReference>
<dbReference type="EMBL" id="LXFE01000126">
    <property type="protein sequence ID" value="OLL27026.1"/>
    <property type="molecule type" value="Genomic_DNA"/>
</dbReference>
<dbReference type="SUPFAM" id="SSF54211">
    <property type="entry name" value="Ribosomal protein S5 domain 2-like"/>
    <property type="match status" value="1"/>
</dbReference>
<protein>
    <recommendedName>
        <fullName evidence="3">DNA mismatch repair protein PMS1</fullName>
    </recommendedName>
</protein>
<reference evidence="7 8" key="1">
    <citation type="submission" date="2016-04" db="EMBL/GenBank/DDBJ databases">
        <title>Evolutionary innovation and constraint leading to complex multicellularity in the Ascomycota.</title>
        <authorList>
            <person name="Cisse O."/>
            <person name="Nguyen A."/>
            <person name="Hewitt D.A."/>
            <person name="Jedd G."/>
            <person name="Stajich J.E."/>
        </authorList>
    </citation>
    <scope>NUCLEOTIDE SEQUENCE [LARGE SCALE GENOMIC DNA]</scope>
    <source>
        <strain evidence="7 8">DAH-3</strain>
    </source>
</reference>
<dbReference type="Pfam" id="PF01119">
    <property type="entry name" value="DNA_mis_repair"/>
    <property type="match status" value="1"/>
</dbReference>
<dbReference type="GO" id="GO:0016887">
    <property type="term" value="F:ATP hydrolysis activity"/>
    <property type="evidence" value="ECO:0007669"/>
    <property type="project" value="InterPro"/>
</dbReference>
<dbReference type="InterPro" id="IPR014762">
    <property type="entry name" value="DNA_mismatch_repair_CS"/>
</dbReference>
<dbReference type="InterPro" id="IPR014790">
    <property type="entry name" value="MutL_C"/>
</dbReference>